<evidence type="ECO:0000256" key="8">
    <source>
        <dbReference type="ARBA" id="ARBA00022801"/>
    </source>
</evidence>
<keyword evidence="5" id="KW-0004">4Fe-4S</keyword>
<keyword evidence="8 14" id="KW-0378">Hydrolase</keyword>
<name>A0A3P3XNB4_9SPIR</name>
<keyword evidence="9" id="KW-0408">Iron</keyword>
<dbReference type="GO" id="GO:0006281">
    <property type="term" value="P:DNA repair"/>
    <property type="evidence" value="ECO:0007669"/>
    <property type="project" value="UniProtKB-KW"/>
</dbReference>
<evidence type="ECO:0000256" key="3">
    <source>
        <dbReference type="ARBA" id="ARBA00012030"/>
    </source>
</evidence>
<evidence type="ECO:0000256" key="12">
    <source>
        <dbReference type="SAM" id="MobiDB-lite"/>
    </source>
</evidence>
<dbReference type="InterPro" id="IPR005122">
    <property type="entry name" value="Uracil-DNA_glycosylase-like"/>
</dbReference>
<feature type="domain" description="Uracil-DNA glycosylase-like" evidence="13">
    <location>
        <begin position="115"/>
        <end position="262"/>
    </location>
</feature>
<organism evidence="14">
    <name type="scientific">uncultured spirochete</name>
    <dbReference type="NCBI Taxonomy" id="156406"/>
    <lineage>
        <taxon>Bacteria</taxon>
        <taxon>Pseudomonadati</taxon>
        <taxon>Spirochaetota</taxon>
        <taxon>Spirochaetia</taxon>
        <taxon>Spirochaetales</taxon>
        <taxon>environmental samples</taxon>
    </lineage>
</organism>
<dbReference type="PANTHER" id="PTHR33693">
    <property type="entry name" value="TYPE-5 URACIL-DNA GLYCOSYLASE"/>
    <property type="match status" value="1"/>
</dbReference>
<dbReference type="InterPro" id="IPR051536">
    <property type="entry name" value="UDG_Type-4/5"/>
</dbReference>
<gene>
    <name evidence="14" type="ORF">SPIRO4BDMA_40314</name>
</gene>
<feature type="region of interest" description="Disordered" evidence="12">
    <location>
        <begin position="1"/>
        <end position="38"/>
    </location>
</feature>
<dbReference type="SUPFAM" id="SSF52141">
    <property type="entry name" value="Uracil-DNA glycosylase-like"/>
    <property type="match status" value="1"/>
</dbReference>
<dbReference type="GO" id="GO:0004844">
    <property type="term" value="F:uracil DNA N-glycosylase activity"/>
    <property type="evidence" value="ECO:0007669"/>
    <property type="project" value="UniProtKB-EC"/>
</dbReference>
<dbReference type="InterPro" id="IPR005273">
    <property type="entry name" value="Ura-DNA_glyco_family4"/>
</dbReference>
<keyword evidence="10" id="KW-0411">Iron-sulfur</keyword>
<dbReference type="NCBIfam" id="TIGR00758">
    <property type="entry name" value="UDG_fam4"/>
    <property type="match status" value="1"/>
</dbReference>
<evidence type="ECO:0000256" key="7">
    <source>
        <dbReference type="ARBA" id="ARBA00022763"/>
    </source>
</evidence>
<accession>A0A3P3XNB4</accession>
<evidence type="ECO:0000256" key="6">
    <source>
        <dbReference type="ARBA" id="ARBA00022723"/>
    </source>
</evidence>
<dbReference type="SMART" id="SM00986">
    <property type="entry name" value="UDG"/>
    <property type="match status" value="1"/>
</dbReference>
<dbReference type="CDD" id="cd10030">
    <property type="entry name" value="UDG-F4_TTUDGA_SPO1dp_like"/>
    <property type="match status" value="1"/>
</dbReference>
<dbReference type="SMART" id="SM00987">
    <property type="entry name" value="UreE_C"/>
    <property type="match status" value="1"/>
</dbReference>
<keyword evidence="14" id="KW-0326">Glycosidase</keyword>
<evidence type="ECO:0000259" key="13">
    <source>
        <dbReference type="SMART" id="SM00986"/>
    </source>
</evidence>
<dbReference type="GO" id="GO:0046872">
    <property type="term" value="F:metal ion binding"/>
    <property type="evidence" value="ECO:0007669"/>
    <property type="project" value="UniProtKB-KW"/>
</dbReference>
<dbReference type="InterPro" id="IPR036895">
    <property type="entry name" value="Uracil-DNA_glycosylase-like_sf"/>
</dbReference>
<keyword evidence="11" id="KW-0234">DNA repair</keyword>
<protein>
    <recommendedName>
        <fullName evidence="4">Type-4 uracil-DNA glycosylase</fullName>
        <ecNumber evidence="3">3.2.2.27</ecNumber>
    </recommendedName>
</protein>
<dbReference type="Pfam" id="PF03167">
    <property type="entry name" value="UDG"/>
    <property type="match status" value="1"/>
</dbReference>
<evidence type="ECO:0000256" key="4">
    <source>
        <dbReference type="ARBA" id="ARBA00019403"/>
    </source>
</evidence>
<evidence type="ECO:0000313" key="14">
    <source>
        <dbReference type="EMBL" id="SLM17745.1"/>
    </source>
</evidence>
<keyword evidence="6" id="KW-0479">Metal-binding</keyword>
<dbReference type="AlphaFoldDB" id="A0A3P3XNB4"/>
<evidence type="ECO:0000256" key="5">
    <source>
        <dbReference type="ARBA" id="ARBA00022485"/>
    </source>
</evidence>
<dbReference type="GO" id="GO:0051539">
    <property type="term" value="F:4 iron, 4 sulfur cluster binding"/>
    <property type="evidence" value="ECO:0007669"/>
    <property type="project" value="UniProtKB-KW"/>
</dbReference>
<sequence length="283" mass="30936">MRMNEEVSRGPGVVAKEEATQESVAKTESAPGAASQPRQFLEDLLLIEDFLRYGFRSGRQIEAEEGNSAFGDSSSAEDETGFANEDRQARLKDIEARVRQCTACVLSQSRSRTVFGEGVTNPQVLVIGEGPGAEEDRQGLPFVGASGHLLDKMLAAIGLSRKTNCYIGNIVKCRPPNNREPTPTERDACIGYLRAQIEILRPMFILCVGRTAAHSLLEVNDAISRLRGRTFAFEGIPVRITFHPSALLRDASLKRPAWEDLKQFRALMDGTADGPARTSKGGE</sequence>
<evidence type="ECO:0000256" key="1">
    <source>
        <dbReference type="ARBA" id="ARBA00001400"/>
    </source>
</evidence>
<evidence type="ECO:0000256" key="10">
    <source>
        <dbReference type="ARBA" id="ARBA00023014"/>
    </source>
</evidence>
<evidence type="ECO:0000256" key="9">
    <source>
        <dbReference type="ARBA" id="ARBA00023004"/>
    </source>
</evidence>
<proteinExistence type="inferred from homology"/>
<dbReference type="EMBL" id="FWDO01000004">
    <property type="protein sequence ID" value="SLM17745.1"/>
    <property type="molecule type" value="Genomic_DNA"/>
</dbReference>
<reference evidence="14" key="1">
    <citation type="submission" date="2017-02" db="EMBL/GenBank/DDBJ databases">
        <authorList>
            <person name="Regsiter A."/>
            <person name="William W."/>
        </authorList>
    </citation>
    <scope>NUCLEOTIDE SEQUENCE</scope>
    <source>
        <strain evidence="14">BdmA 4</strain>
    </source>
</reference>
<evidence type="ECO:0000256" key="11">
    <source>
        <dbReference type="ARBA" id="ARBA00023204"/>
    </source>
</evidence>
<evidence type="ECO:0000256" key="2">
    <source>
        <dbReference type="ARBA" id="ARBA00006521"/>
    </source>
</evidence>
<comment type="catalytic activity">
    <reaction evidence="1">
        <text>Hydrolyzes single-stranded DNA or mismatched double-stranded DNA and polynucleotides, releasing free uracil.</text>
        <dbReference type="EC" id="3.2.2.27"/>
    </reaction>
</comment>
<dbReference type="PANTHER" id="PTHR33693:SF1">
    <property type="entry name" value="TYPE-4 URACIL-DNA GLYCOSYLASE"/>
    <property type="match status" value="1"/>
</dbReference>
<keyword evidence="7" id="KW-0227">DNA damage</keyword>
<dbReference type="Gene3D" id="3.40.470.10">
    <property type="entry name" value="Uracil-DNA glycosylase-like domain"/>
    <property type="match status" value="1"/>
</dbReference>
<dbReference type="EC" id="3.2.2.27" evidence="3"/>
<comment type="similarity">
    <text evidence="2">Belongs to the uracil-DNA glycosylase (UDG) superfamily. Type 4 (UDGa) family.</text>
</comment>
<feature type="region of interest" description="Disordered" evidence="12">
    <location>
        <begin position="64"/>
        <end position="84"/>
    </location>
</feature>